<dbReference type="Pfam" id="PF01136">
    <property type="entry name" value="Peptidase_U32"/>
    <property type="match status" value="1"/>
</dbReference>
<reference evidence="1 2" key="1">
    <citation type="journal article" date="2016" name="Int. J. Syst. Evol. Microbiol.">
        <title>Descriptions of Anaerotaenia torta gen. nov., sp. nov. and Anaerocolumna cellulosilytica gen. nov., sp. nov. isolated from a methanogenic reactor of cattle waste.</title>
        <authorList>
            <person name="Uek A."/>
            <person name="Ohtaki Y."/>
            <person name="Kaku N."/>
            <person name="Ueki K."/>
        </authorList>
    </citation>
    <scope>NUCLEOTIDE SEQUENCE [LARGE SCALE GENOMIC DNA]</scope>
    <source>
        <strain evidence="1 2">SN021</strain>
    </source>
</reference>
<dbReference type="EMBL" id="AP023367">
    <property type="protein sequence ID" value="BCJ95443.1"/>
    <property type="molecule type" value="Genomic_DNA"/>
</dbReference>
<dbReference type="PROSITE" id="PS01276">
    <property type="entry name" value="PEPTIDASE_U32"/>
    <property type="match status" value="1"/>
</dbReference>
<dbReference type="KEGG" id="acel:acsn021_30120"/>
<gene>
    <name evidence="1" type="ORF">acsn021_30120</name>
</gene>
<evidence type="ECO:0000313" key="2">
    <source>
        <dbReference type="Proteomes" id="UP000515561"/>
    </source>
</evidence>
<dbReference type="PANTHER" id="PTHR30217:SF10">
    <property type="entry name" value="23S RRNA 5-HYDROXYCYTIDINE C2501 SYNTHASE"/>
    <property type="match status" value="1"/>
</dbReference>
<name>A0A6S6QW36_9FIRM</name>
<organism evidence="1 2">
    <name type="scientific">Anaerocolumna cellulosilytica</name>
    <dbReference type="NCBI Taxonomy" id="433286"/>
    <lineage>
        <taxon>Bacteria</taxon>
        <taxon>Bacillati</taxon>
        <taxon>Bacillota</taxon>
        <taxon>Clostridia</taxon>
        <taxon>Lachnospirales</taxon>
        <taxon>Lachnospiraceae</taxon>
        <taxon>Anaerocolumna</taxon>
    </lineage>
</organism>
<protein>
    <submittedName>
        <fullName evidence="1">Peptidase U32</fullName>
    </submittedName>
</protein>
<proteinExistence type="predicted"/>
<dbReference type="Proteomes" id="UP000515561">
    <property type="component" value="Chromosome"/>
</dbReference>
<dbReference type="InterPro" id="IPR051454">
    <property type="entry name" value="RNA/ubiquinone_mod_enzymes"/>
</dbReference>
<accession>A0A6S6QW36</accession>
<dbReference type="Pfam" id="PF12392">
    <property type="entry name" value="DUF3656"/>
    <property type="match status" value="1"/>
</dbReference>
<keyword evidence="2" id="KW-1185">Reference proteome</keyword>
<evidence type="ECO:0000313" key="1">
    <source>
        <dbReference type="EMBL" id="BCJ95443.1"/>
    </source>
</evidence>
<sequence>MKNIEILAPAGSITSLKAAIHAGCDAVYIGGSKFGARAYADNFGQEELCQAIDYVHVHGKKVYLTINTLLKNKEIEKELYSYLHPYYEQGVDAVIVQDSGVLLFVHEHFPDFPIHASTQMSLTMGCGGDVLKSLGVTRLVNARELGLEEIKALRSSTDLEVESFVHGALCYCYSGQCLLSSMIGGRSGNRGRCAQPCRMPYQLYNGKQAVMDKEDKYLLSPKDICTLDRIPELMEAGIDSFKIEGRMKRPEYAAGVAYAYRKYADKYLELGKENYQKFLSKHEEEFKNDKRMLLDLYSRGGFTGGYYEHRNGKAMMSLTRPNHSGVYVGKVEKVRGNQAIIRLEEDIQAQDILEIRNRQDDVYDFTVKAGEVKGKDYTTNFKSGLKISTGFSVYRTKNNMLLDHLADRFLKEERKEPITGELTAIVSKPLQLALTCRDITVMVRGELVEEAKNQPMTKEKLEKQVNKTNDTSFFFKELSITQEGNTFIPVQRLNELRRQGLQLLYDAIKESYRRELKENIENPVAPYYQDTTVPGISVSVIKEDQLKAACKNPEVENVYLESDIVSFSKLLSLTAYVKEKGKKCYLLLPHIFRKATYELFRQNKTILEDNTIDGYIIRNYEEYYFITKELEFDKKQLVTDYNLYVMNTWNVRFWRKKGIKCHTAPLELNNEELLEMNGYYWDLLVYGRMPLMVSAQCLAKTAQGSINQNYTKVTEAPCCGPDMEELNLTDRFQKSFPIKRHCRDCYNLIYNSQRLSLLSNREEVIKISPKNIRLDFTYETGDETEKILHKFINTYHKKSLKVEEIKDFTRGHFKRGIE</sequence>
<dbReference type="PANTHER" id="PTHR30217">
    <property type="entry name" value="PEPTIDASE U32 FAMILY"/>
    <property type="match status" value="1"/>
</dbReference>
<dbReference type="RefSeq" id="WP_184094727.1">
    <property type="nucleotide sequence ID" value="NZ_AP023367.1"/>
</dbReference>
<dbReference type="AlphaFoldDB" id="A0A6S6QW36"/>
<dbReference type="InterPro" id="IPR020988">
    <property type="entry name" value="Pept_U32_collagenase"/>
</dbReference>
<dbReference type="InterPro" id="IPR001539">
    <property type="entry name" value="Peptidase_U32"/>
</dbReference>